<evidence type="ECO:0000313" key="3">
    <source>
        <dbReference type="Proteomes" id="UP000198815"/>
    </source>
</evidence>
<dbReference type="AlphaFoldDB" id="A0A1H9RNH0"/>
<feature type="domain" description="Thioredoxin" evidence="1">
    <location>
        <begin position="52"/>
        <end position="133"/>
    </location>
</feature>
<sequence>MTGLWIALGIVALALLIGAVRRITDGRARTARKSSQRVDAAELGIELAPHGTFVQFSTSICAPCRATARLLSQITEENPAVAHVEIDAEHRMDLVERFGVLRTPTVLLVDAKGAVRYRFTGPSRRAELVDALARLED</sequence>
<evidence type="ECO:0000313" key="2">
    <source>
        <dbReference type="EMBL" id="SER74286.1"/>
    </source>
</evidence>
<dbReference type="GO" id="GO:0016853">
    <property type="term" value="F:isomerase activity"/>
    <property type="evidence" value="ECO:0007669"/>
    <property type="project" value="UniProtKB-KW"/>
</dbReference>
<proteinExistence type="predicted"/>
<dbReference type="EMBL" id="FOGZ01000008">
    <property type="protein sequence ID" value="SER74286.1"/>
    <property type="molecule type" value="Genomic_DNA"/>
</dbReference>
<dbReference type="InterPro" id="IPR013766">
    <property type="entry name" value="Thioredoxin_domain"/>
</dbReference>
<dbReference type="SUPFAM" id="SSF52833">
    <property type="entry name" value="Thioredoxin-like"/>
    <property type="match status" value="1"/>
</dbReference>
<protein>
    <submittedName>
        <fullName evidence="2">Thiol-disulfide isomerase or thioredoxin</fullName>
    </submittedName>
</protein>
<dbReference type="Gene3D" id="3.40.30.10">
    <property type="entry name" value="Glutaredoxin"/>
    <property type="match status" value="1"/>
</dbReference>
<gene>
    <name evidence="2" type="ORF">SAMN05443377_10858</name>
</gene>
<keyword evidence="2" id="KW-0413">Isomerase</keyword>
<evidence type="ECO:0000259" key="1">
    <source>
        <dbReference type="Pfam" id="PF00085"/>
    </source>
</evidence>
<dbReference type="Pfam" id="PF00085">
    <property type="entry name" value="Thioredoxin"/>
    <property type="match status" value="1"/>
</dbReference>
<dbReference type="InterPro" id="IPR036249">
    <property type="entry name" value="Thioredoxin-like_sf"/>
</dbReference>
<reference evidence="2 3" key="1">
    <citation type="submission" date="2016-10" db="EMBL/GenBank/DDBJ databases">
        <authorList>
            <person name="de Groot N.N."/>
        </authorList>
    </citation>
    <scope>NUCLEOTIDE SEQUENCE [LARGE SCALE GENOMIC DNA]</scope>
    <source>
        <strain evidence="2 3">DSM 16859</strain>
    </source>
</reference>
<keyword evidence="3" id="KW-1185">Reference proteome</keyword>
<name>A0A1H9RNH0_9ACTN</name>
<dbReference type="OrthoDB" id="1495530at2"/>
<dbReference type="CDD" id="cd02947">
    <property type="entry name" value="TRX_family"/>
    <property type="match status" value="1"/>
</dbReference>
<dbReference type="Proteomes" id="UP000198815">
    <property type="component" value="Unassembled WGS sequence"/>
</dbReference>
<accession>A0A1H9RNH0</accession>
<dbReference type="STRING" id="64702.SAMN05443377_10858"/>
<organism evidence="2 3">
    <name type="scientific">Propionibacterium cyclohexanicum</name>
    <dbReference type="NCBI Taxonomy" id="64702"/>
    <lineage>
        <taxon>Bacteria</taxon>
        <taxon>Bacillati</taxon>
        <taxon>Actinomycetota</taxon>
        <taxon>Actinomycetes</taxon>
        <taxon>Propionibacteriales</taxon>
        <taxon>Propionibacteriaceae</taxon>
        <taxon>Propionibacterium</taxon>
    </lineage>
</organism>
<dbReference type="RefSeq" id="WP_091968782.1">
    <property type="nucleotide sequence ID" value="NZ_FOGZ01000008.1"/>
</dbReference>